<dbReference type="InterPro" id="IPR036900">
    <property type="entry name" value="A-D-PHexomutase_C_sf"/>
</dbReference>
<dbReference type="InterPro" id="IPR005846">
    <property type="entry name" value="A-D-PHexomutase_a/b/a-III"/>
</dbReference>
<keyword evidence="2" id="KW-0597">Phosphoprotein</keyword>
<evidence type="ECO:0000256" key="2">
    <source>
        <dbReference type="ARBA" id="ARBA00022553"/>
    </source>
</evidence>
<dbReference type="InterPro" id="IPR050060">
    <property type="entry name" value="Phosphoglucosamine_mutase"/>
</dbReference>
<dbReference type="Pfam" id="PF02880">
    <property type="entry name" value="PGM_PMM_III"/>
    <property type="match status" value="1"/>
</dbReference>
<dbReference type="GO" id="GO:0004615">
    <property type="term" value="F:phosphomannomutase activity"/>
    <property type="evidence" value="ECO:0007669"/>
    <property type="project" value="TreeGrafter"/>
</dbReference>
<keyword evidence="5" id="KW-1185">Reference proteome</keyword>
<comment type="cofactor">
    <cofactor evidence="1">
        <name>Mg(2+)</name>
        <dbReference type="ChEBI" id="CHEBI:18420"/>
    </cofactor>
</comment>
<proteinExistence type="predicted"/>
<organism evidence="4 5">
    <name type="scientific">Crenothrix polyspora</name>
    <dbReference type="NCBI Taxonomy" id="360316"/>
    <lineage>
        <taxon>Bacteria</taxon>
        <taxon>Pseudomonadati</taxon>
        <taxon>Pseudomonadota</taxon>
        <taxon>Gammaproteobacteria</taxon>
        <taxon>Methylococcales</taxon>
        <taxon>Crenotrichaceae</taxon>
        <taxon>Crenothrix</taxon>
    </lineage>
</organism>
<dbReference type="PANTHER" id="PTHR42946:SF1">
    <property type="entry name" value="PHOSPHOGLUCOMUTASE (ALPHA-D-GLUCOSE-1,6-BISPHOSPHATE-DEPENDENT)"/>
    <property type="match status" value="1"/>
</dbReference>
<dbReference type="GO" id="GO:0005975">
    <property type="term" value="P:carbohydrate metabolic process"/>
    <property type="evidence" value="ECO:0007669"/>
    <property type="project" value="InterPro"/>
</dbReference>
<accession>A0A1R4HAF4</accession>
<dbReference type="SUPFAM" id="SSF53738">
    <property type="entry name" value="Phosphoglucomutase, first 3 domains"/>
    <property type="match status" value="1"/>
</dbReference>
<sequence length="361" mass="38963">MRVLVYQHSAVGRDIVVDILRNLGAFVTPIGRSETFVPIDTENIQTAQLATIQALYDEAALKHGAFDAIVSTDGDSDRPLILAIDSNTSAVCFFSGDLVGMVTAEFLGAKTIVVPISSNDAVDHGNLKDRIEPKTRIGSPYVIAGMEKALTQGKQSVCGFEANGGFLTGSDIIRNGKKLTALPTRDAVLPILAVLASAQHDKISLTTLFSRLPKRYSSAALLKQFPKSLGLAMVKRFSPSTDAICKLVFSDNSCTVFDENNKSLAASALEINILDTIRNTLLGFFSPDKGFSGITQINYIDGVRIYFANNDIAHLRPSGNADELRIYAVADTQQRADGITRMATQEPDGILRSLERYVTGS</sequence>
<dbReference type="EMBL" id="FUKJ01000244">
    <property type="protein sequence ID" value="SJM93242.1"/>
    <property type="molecule type" value="Genomic_DNA"/>
</dbReference>
<protein>
    <submittedName>
        <fullName evidence="4">Mannose-6-phosphate isomerase, class I</fullName>
    </submittedName>
</protein>
<name>A0A1R4HAF4_9GAMM</name>
<dbReference type="Proteomes" id="UP000195442">
    <property type="component" value="Unassembled WGS sequence"/>
</dbReference>
<evidence type="ECO:0000256" key="1">
    <source>
        <dbReference type="ARBA" id="ARBA00001946"/>
    </source>
</evidence>
<dbReference type="PANTHER" id="PTHR42946">
    <property type="entry name" value="PHOSPHOHEXOSE MUTASE"/>
    <property type="match status" value="1"/>
</dbReference>
<evidence type="ECO:0000259" key="3">
    <source>
        <dbReference type="Pfam" id="PF02880"/>
    </source>
</evidence>
<evidence type="ECO:0000313" key="4">
    <source>
        <dbReference type="EMBL" id="SJM93242.1"/>
    </source>
</evidence>
<gene>
    <name evidence="4" type="ORF">CRENPOLYSF2_3180001</name>
</gene>
<dbReference type="AlphaFoldDB" id="A0A1R4HAF4"/>
<dbReference type="SUPFAM" id="SSF55957">
    <property type="entry name" value="Phosphoglucomutase, C-terminal domain"/>
    <property type="match status" value="1"/>
</dbReference>
<feature type="domain" description="Alpha-D-phosphohexomutase alpha/beta/alpha" evidence="3">
    <location>
        <begin position="99"/>
        <end position="216"/>
    </location>
</feature>
<dbReference type="InterPro" id="IPR016055">
    <property type="entry name" value="A-D-PHexomutase_a/b/a-I/II/III"/>
</dbReference>
<reference evidence="5" key="1">
    <citation type="submission" date="2017-02" db="EMBL/GenBank/DDBJ databases">
        <authorList>
            <person name="Daims H."/>
        </authorList>
    </citation>
    <scope>NUCLEOTIDE SEQUENCE [LARGE SCALE GENOMIC DNA]</scope>
</reference>
<dbReference type="Gene3D" id="3.30.310.50">
    <property type="entry name" value="Alpha-D-phosphohexomutase, C-terminal domain"/>
    <property type="match status" value="1"/>
</dbReference>
<keyword evidence="4" id="KW-0413">Isomerase</keyword>
<evidence type="ECO:0000313" key="5">
    <source>
        <dbReference type="Proteomes" id="UP000195442"/>
    </source>
</evidence>
<dbReference type="Gene3D" id="3.40.120.10">
    <property type="entry name" value="Alpha-D-Glucose-1,6-Bisphosphate, subunit A, domain 3"/>
    <property type="match status" value="2"/>
</dbReference>